<dbReference type="RefSeq" id="WP_301722190.1">
    <property type="nucleotide sequence ID" value="NZ_JAGGJB010000008.1"/>
</dbReference>
<organism evidence="1 2">
    <name type="scientific">Pseudidiomarina terrestris</name>
    <dbReference type="NCBI Taxonomy" id="2820060"/>
    <lineage>
        <taxon>Bacteria</taxon>
        <taxon>Pseudomonadati</taxon>
        <taxon>Pseudomonadota</taxon>
        <taxon>Gammaproteobacteria</taxon>
        <taxon>Alteromonadales</taxon>
        <taxon>Idiomarinaceae</taxon>
        <taxon>Pseudidiomarina</taxon>
    </lineage>
</organism>
<accession>A0AAW7R4M0</accession>
<sequence>MRSRGFTSIWLLPILAALLVLTLAVMRGSQNIRSVWYQQNVADNMASSAATLLARELNLLSLINRALLANELTLAQLAGLYSWFQMMRDVVDRNAAVSTWIPYLNSVTRQIAVAVGHAERPLTAIIRSTLYFQHLITTALRATQWFARLTFSLEIPRTLAEVLAHHDVEQPSWQVLHAPGLIQLPWLWWSYVPAQHSGNDSGLAHRLMLASMDGFTRERSYKWFSALQVSVKKAGAARLQSDTRGHWSWQSMDTVAIHITGLLDSEEIPWGDGLSYLGHKVSQYGPNDFGNSPTINPRTSAWAQAMQHSLTDTARRFNYFNRRDLEPDDWPQVIVVLNDVTAKAGVFFSRPQSLFPRIDAASEQANLFNSLWQPQLLSLTLAEKGLLASLYSGGQENEN</sequence>
<evidence type="ECO:0008006" key="3">
    <source>
        <dbReference type="Google" id="ProtNLM"/>
    </source>
</evidence>
<dbReference type="Proteomes" id="UP001169492">
    <property type="component" value="Unassembled WGS sequence"/>
</dbReference>
<protein>
    <recommendedName>
        <fullName evidence="3">Flp pilus-assembly TadG-like N-terminal domain-containing protein</fullName>
    </recommendedName>
</protein>
<gene>
    <name evidence="1" type="ORF">J6I90_12490</name>
</gene>
<dbReference type="EMBL" id="JAGGJB010000008">
    <property type="protein sequence ID" value="MDN7125701.1"/>
    <property type="molecule type" value="Genomic_DNA"/>
</dbReference>
<comment type="caution">
    <text evidence="1">The sequence shown here is derived from an EMBL/GenBank/DDBJ whole genome shotgun (WGS) entry which is preliminary data.</text>
</comment>
<reference evidence="1 2" key="1">
    <citation type="submission" date="2021-03" db="EMBL/GenBank/DDBJ databases">
        <title>Pseudidiomarina terrestris, a new bacterium isolated from saline soil.</title>
        <authorList>
            <person name="Galisteo C."/>
            <person name="De La Haba R."/>
            <person name="Sanchez-Porro C."/>
            <person name="Ventosa A."/>
        </authorList>
    </citation>
    <scope>NUCLEOTIDE SEQUENCE [LARGE SCALE GENOMIC DNA]</scope>
    <source>
        <strain evidence="1 2">1APP75-32.1</strain>
    </source>
</reference>
<name>A0AAW7R4M0_9GAMM</name>
<evidence type="ECO:0000313" key="1">
    <source>
        <dbReference type="EMBL" id="MDN7125701.1"/>
    </source>
</evidence>
<dbReference type="AlphaFoldDB" id="A0AAW7R4M0"/>
<evidence type="ECO:0000313" key="2">
    <source>
        <dbReference type="Proteomes" id="UP001169492"/>
    </source>
</evidence>
<proteinExistence type="predicted"/>